<comment type="caution">
    <text evidence="4">The sequence shown here is derived from an EMBL/GenBank/DDBJ whole genome shotgun (WGS) entry which is preliminary data.</text>
</comment>
<feature type="region of interest" description="Disordered" evidence="3">
    <location>
        <begin position="622"/>
        <end position="644"/>
    </location>
</feature>
<dbReference type="InterPro" id="IPR051222">
    <property type="entry name" value="PPR/CCM1_RNA-binding"/>
</dbReference>
<dbReference type="Pfam" id="PF13812">
    <property type="entry name" value="PPR_3"/>
    <property type="match status" value="1"/>
</dbReference>
<dbReference type="PANTHER" id="PTHR47942:SF105">
    <property type="entry name" value="ATPASE EXPRESSION PROTEIN 3"/>
    <property type="match status" value="1"/>
</dbReference>
<organism evidence="4 5">
    <name type="scientific">Coniochaeta hoffmannii</name>
    <dbReference type="NCBI Taxonomy" id="91930"/>
    <lineage>
        <taxon>Eukaryota</taxon>
        <taxon>Fungi</taxon>
        <taxon>Dikarya</taxon>
        <taxon>Ascomycota</taxon>
        <taxon>Pezizomycotina</taxon>
        <taxon>Sordariomycetes</taxon>
        <taxon>Sordariomycetidae</taxon>
        <taxon>Coniochaetales</taxon>
        <taxon>Coniochaetaceae</taxon>
        <taxon>Coniochaeta</taxon>
    </lineage>
</organism>
<evidence type="ECO:0000313" key="4">
    <source>
        <dbReference type="EMBL" id="KAJ9130573.1"/>
    </source>
</evidence>
<dbReference type="NCBIfam" id="TIGR00756">
    <property type="entry name" value="PPR"/>
    <property type="match status" value="1"/>
</dbReference>
<dbReference type="AlphaFoldDB" id="A0AA38R8E3"/>
<evidence type="ECO:0000313" key="5">
    <source>
        <dbReference type="Proteomes" id="UP001174691"/>
    </source>
</evidence>
<evidence type="ECO:0000256" key="2">
    <source>
        <dbReference type="PROSITE-ProRule" id="PRU00708"/>
    </source>
</evidence>
<dbReference type="PANTHER" id="PTHR47942">
    <property type="entry name" value="TETRATRICOPEPTIDE REPEAT (TPR)-LIKE SUPERFAMILY PROTEIN-RELATED"/>
    <property type="match status" value="1"/>
</dbReference>
<reference evidence="4" key="1">
    <citation type="submission" date="2022-07" db="EMBL/GenBank/DDBJ databases">
        <title>Fungi with potential for degradation of polypropylene.</title>
        <authorList>
            <person name="Gostincar C."/>
        </authorList>
    </citation>
    <scope>NUCLEOTIDE SEQUENCE</scope>
    <source>
        <strain evidence="4">EXF-13287</strain>
    </source>
</reference>
<keyword evidence="1" id="KW-0677">Repeat</keyword>
<proteinExistence type="predicted"/>
<feature type="compositionally biased region" description="Polar residues" evidence="3">
    <location>
        <begin position="632"/>
        <end position="644"/>
    </location>
</feature>
<keyword evidence="5" id="KW-1185">Reference proteome</keyword>
<sequence length="644" mass="72581">MFICRACWRRALNRTPTTHSSTAQLRLAPRAANVLRSLDQRRLATTAVSTQKAGLPKEDGSSAVTTPSREKAIRWKVKKHLEYLDNNFKIAEHVERTLERGDYDEALLLVREASRKGDVVVSWNHLIGYLMRNQRLHAAVKIYNEMKKRDQMPNAQTYTILFRGFANSDHPRVAVSEAVRIYHTMLTSKRLQPNIIHMNAVLEVCGRAGDLDSLFSIVSTADEKLRSPDSRTYTIILNSLRPKIPTHRLPRRKPGEQEDEAEPDAETGPAAAADISIINQAKAIWEEVIAKWRKAKIVIDERLVCAMGRLLRHGGREENDEILDLVEQTMNIQRQDKISGSLPGPARIKAAGEAERHPQAVVKSQHRNGSRPGPVVYAVPGSNTLSLVLESLRATRKTTLGPKYWDLLVNDYKVEPDKENYHSYLRLLRVGHNSTKTADVIQQMPPAMLTAKTFRIALSCCVKDNLNKHAFANATRVFRAMKALRVPDPLAMRLYLQATRANFRPVTAGLSELDGKFALGRQVCIALDNMWDPFGIMARSFSFSSAATRSPEEQWARTANDQMEAMAVAKRMVAAMDFVVTEGAADAKVIKQLRTRRNVLNKYVMMFIERRHKMEGKTEALREVGRDEAASRSVQTAQESLYST</sequence>
<dbReference type="InterPro" id="IPR011990">
    <property type="entry name" value="TPR-like_helical_dom_sf"/>
</dbReference>
<evidence type="ECO:0000256" key="3">
    <source>
        <dbReference type="SAM" id="MobiDB-lite"/>
    </source>
</evidence>
<dbReference type="InterPro" id="IPR002885">
    <property type="entry name" value="PPR_rpt"/>
</dbReference>
<feature type="region of interest" description="Disordered" evidence="3">
    <location>
        <begin position="351"/>
        <end position="374"/>
    </location>
</feature>
<feature type="region of interest" description="Disordered" evidence="3">
    <location>
        <begin position="245"/>
        <end position="272"/>
    </location>
</feature>
<dbReference type="EMBL" id="JANBVN010000263">
    <property type="protein sequence ID" value="KAJ9130573.1"/>
    <property type="molecule type" value="Genomic_DNA"/>
</dbReference>
<dbReference type="Gene3D" id="1.25.40.10">
    <property type="entry name" value="Tetratricopeptide repeat domain"/>
    <property type="match status" value="1"/>
</dbReference>
<dbReference type="Pfam" id="PF13041">
    <property type="entry name" value="PPR_2"/>
    <property type="match status" value="1"/>
</dbReference>
<gene>
    <name evidence="4" type="ORF">NKR19_g9831</name>
</gene>
<feature type="repeat" description="PPR" evidence="2">
    <location>
        <begin position="119"/>
        <end position="153"/>
    </location>
</feature>
<dbReference type="PROSITE" id="PS51375">
    <property type="entry name" value="PPR"/>
    <property type="match status" value="1"/>
</dbReference>
<evidence type="ECO:0000256" key="1">
    <source>
        <dbReference type="ARBA" id="ARBA00022737"/>
    </source>
</evidence>
<dbReference type="Proteomes" id="UP001174691">
    <property type="component" value="Unassembled WGS sequence"/>
</dbReference>
<name>A0AA38R8E3_9PEZI</name>
<accession>A0AA38R8E3</accession>
<feature type="region of interest" description="Disordered" evidence="3">
    <location>
        <begin position="46"/>
        <end position="67"/>
    </location>
</feature>
<protein>
    <submittedName>
        <fullName evidence="4">Pentatricopeptide repeat protein</fullName>
    </submittedName>
</protein>